<reference evidence="1" key="1">
    <citation type="submission" date="2020-10" db="EMBL/GenBank/DDBJ databases">
        <title>Diversity and distribution of actinomycetes associated with coral in the coast of Hainan.</title>
        <authorList>
            <person name="Li F."/>
        </authorList>
    </citation>
    <scope>NUCLEOTIDE SEQUENCE</scope>
    <source>
        <strain evidence="1">HNM0983</strain>
    </source>
</reference>
<dbReference type="Pfam" id="PF10604">
    <property type="entry name" value="Polyketide_cyc2"/>
    <property type="match status" value="1"/>
</dbReference>
<keyword evidence="2" id="KW-1185">Reference proteome</keyword>
<dbReference type="InterPro" id="IPR019587">
    <property type="entry name" value="Polyketide_cyclase/dehydratase"/>
</dbReference>
<dbReference type="InterPro" id="IPR023393">
    <property type="entry name" value="START-like_dom_sf"/>
</dbReference>
<accession>A0A929FYE0</accession>
<dbReference type="EMBL" id="JADEYC010000023">
    <property type="protein sequence ID" value="MBE9375681.1"/>
    <property type="molecule type" value="Genomic_DNA"/>
</dbReference>
<dbReference type="CDD" id="cd07812">
    <property type="entry name" value="SRPBCC"/>
    <property type="match status" value="1"/>
</dbReference>
<dbReference type="Gene3D" id="3.30.530.20">
    <property type="match status" value="1"/>
</dbReference>
<gene>
    <name evidence="1" type="ORF">IQ251_14605</name>
</gene>
<dbReference type="Proteomes" id="UP000598360">
    <property type="component" value="Unassembled WGS sequence"/>
</dbReference>
<organism evidence="1 2">
    <name type="scientific">Saccharopolyspora montiporae</name>
    <dbReference type="NCBI Taxonomy" id="2781240"/>
    <lineage>
        <taxon>Bacteria</taxon>
        <taxon>Bacillati</taxon>
        <taxon>Actinomycetota</taxon>
        <taxon>Actinomycetes</taxon>
        <taxon>Pseudonocardiales</taxon>
        <taxon>Pseudonocardiaceae</taxon>
        <taxon>Saccharopolyspora</taxon>
    </lineage>
</organism>
<proteinExistence type="predicted"/>
<comment type="caution">
    <text evidence="1">The sequence shown here is derived from an EMBL/GenBank/DDBJ whole genome shotgun (WGS) entry which is preliminary data.</text>
</comment>
<protein>
    <submittedName>
        <fullName evidence="1">SRPBCC family protein</fullName>
    </submittedName>
</protein>
<name>A0A929FYE0_9PSEU</name>
<sequence>MSARTAEVRVAVPVQAPPEAVWSLATDWARQREWMLGTEVHLVAGDGGAGSRLMAVTGLRGAGVVDHMTVVEWQPPRSCRVRHDGELVRGDGGFDVIRCGNGAATFVWWERLVLPVGGGLLWPAVRPAFTWGLRRSLTGFAELCAAERDGSAGA</sequence>
<dbReference type="RefSeq" id="WP_193929124.1">
    <property type="nucleotide sequence ID" value="NZ_JADEYC010000023.1"/>
</dbReference>
<dbReference type="AlphaFoldDB" id="A0A929FYE0"/>
<evidence type="ECO:0000313" key="2">
    <source>
        <dbReference type="Proteomes" id="UP000598360"/>
    </source>
</evidence>
<dbReference type="SUPFAM" id="SSF55961">
    <property type="entry name" value="Bet v1-like"/>
    <property type="match status" value="1"/>
</dbReference>
<evidence type="ECO:0000313" key="1">
    <source>
        <dbReference type="EMBL" id="MBE9375681.1"/>
    </source>
</evidence>